<protein>
    <recommendedName>
        <fullName evidence="14">Homeobox domain-containing protein</fullName>
    </recommendedName>
</protein>
<name>A0AAW1XYY8_RUBAR</name>
<comment type="subcellular location">
    <subcellularLocation>
        <location evidence="1 5 7">Nucleus</location>
    </subcellularLocation>
</comment>
<dbReference type="InterPro" id="IPR013083">
    <property type="entry name" value="Znf_RING/FYVE/PHD"/>
</dbReference>
<keyword evidence="3 5" id="KW-0371">Homeobox</keyword>
<organism evidence="12 13">
    <name type="scientific">Rubus argutus</name>
    <name type="common">Southern blackberry</name>
    <dbReference type="NCBI Taxonomy" id="59490"/>
    <lineage>
        <taxon>Eukaryota</taxon>
        <taxon>Viridiplantae</taxon>
        <taxon>Streptophyta</taxon>
        <taxon>Embryophyta</taxon>
        <taxon>Tracheophyta</taxon>
        <taxon>Spermatophyta</taxon>
        <taxon>Magnoliopsida</taxon>
        <taxon>eudicotyledons</taxon>
        <taxon>Gunneridae</taxon>
        <taxon>Pentapetalae</taxon>
        <taxon>rosids</taxon>
        <taxon>fabids</taxon>
        <taxon>Rosales</taxon>
        <taxon>Rosaceae</taxon>
        <taxon>Rosoideae</taxon>
        <taxon>Rosoideae incertae sedis</taxon>
        <taxon>Rubus</taxon>
    </lineage>
</organism>
<evidence type="ECO:0000256" key="7">
    <source>
        <dbReference type="RuleBase" id="RU000682"/>
    </source>
</evidence>
<feature type="coiled-coil region" evidence="8">
    <location>
        <begin position="406"/>
        <end position="440"/>
    </location>
</feature>
<evidence type="ECO:0000256" key="9">
    <source>
        <dbReference type="SAM" id="MobiDB-lite"/>
    </source>
</evidence>
<evidence type="ECO:0008006" key="14">
    <source>
        <dbReference type="Google" id="ProtNLM"/>
    </source>
</evidence>
<dbReference type="SUPFAM" id="SSF57850">
    <property type="entry name" value="RING/U-box"/>
    <property type="match status" value="1"/>
</dbReference>
<comment type="caution">
    <text evidence="12">The sequence shown here is derived from an EMBL/GenBank/DDBJ whole genome shotgun (WGS) entry which is preliminary data.</text>
</comment>
<keyword evidence="8" id="KW-0175">Coiled coil</keyword>
<reference evidence="12 13" key="1">
    <citation type="journal article" date="2023" name="G3 (Bethesda)">
        <title>A chromosome-length genome assembly and annotation of blackberry (Rubus argutus, cv. 'Hillquist').</title>
        <authorList>
            <person name="Bruna T."/>
            <person name="Aryal R."/>
            <person name="Dudchenko O."/>
            <person name="Sargent D.J."/>
            <person name="Mead D."/>
            <person name="Buti M."/>
            <person name="Cavallini A."/>
            <person name="Hytonen T."/>
            <person name="Andres J."/>
            <person name="Pham M."/>
            <person name="Weisz D."/>
            <person name="Mascagni F."/>
            <person name="Usai G."/>
            <person name="Natali L."/>
            <person name="Bassil N."/>
            <person name="Fernandez G.E."/>
            <person name="Lomsadze A."/>
            <person name="Armour M."/>
            <person name="Olukolu B."/>
            <person name="Poorten T."/>
            <person name="Britton C."/>
            <person name="Davik J."/>
            <person name="Ashrafi H."/>
            <person name="Aiden E.L."/>
            <person name="Borodovsky M."/>
            <person name="Worthington M."/>
        </authorList>
    </citation>
    <scope>NUCLEOTIDE SEQUENCE [LARGE SCALE GENOMIC DNA]</scope>
    <source>
        <strain evidence="12">PI 553951</strain>
    </source>
</reference>
<keyword evidence="6" id="KW-0862">Zinc</keyword>
<keyword evidence="2 5" id="KW-0238">DNA-binding</keyword>
<dbReference type="GO" id="GO:0003677">
    <property type="term" value="F:DNA binding"/>
    <property type="evidence" value="ECO:0007669"/>
    <property type="project" value="UniProtKB-UniRule"/>
</dbReference>
<proteinExistence type="predicted"/>
<dbReference type="PANTHER" id="PTHR47665">
    <property type="entry name" value="HISTONE DEACETYLASE-LIKE PROTEIN"/>
    <property type="match status" value="1"/>
</dbReference>
<feature type="compositionally biased region" description="Basic residues" evidence="9">
    <location>
        <begin position="124"/>
        <end position="138"/>
    </location>
</feature>
<evidence type="ECO:0000256" key="2">
    <source>
        <dbReference type="ARBA" id="ARBA00023125"/>
    </source>
</evidence>
<dbReference type="PROSITE" id="PS50071">
    <property type="entry name" value="HOMEOBOX_2"/>
    <property type="match status" value="2"/>
</dbReference>
<evidence type="ECO:0000313" key="13">
    <source>
        <dbReference type="Proteomes" id="UP001457282"/>
    </source>
</evidence>
<dbReference type="PANTHER" id="PTHR47665:SF1">
    <property type="entry name" value="HISTONE DEACETYLASE-LIKE PROTEIN"/>
    <property type="match status" value="1"/>
</dbReference>
<evidence type="ECO:0000256" key="3">
    <source>
        <dbReference type="ARBA" id="ARBA00023155"/>
    </source>
</evidence>
<feature type="domain" description="Homeobox" evidence="10">
    <location>
        <begin position="66"/>
        <end position="121"/>
    </location>
</feature>
<dbReference type="SUPFAM" id="SSF46689">
    <property type="entry name" value="Homeodomain-like"/>
    <property type="match status" value="2"/>
</dbReference>
<evidence type="ECO:0000256" key="4">
    <source>
        <dbReference type="ARBA" id="ARBA00023242"/>
    </source>
</evidence>
<dbReference type="InterPro" id="IPR001356">
    <property type="entry name" value="HD"/>
</dbReference>
<dbReference type="InterPro" id="IPR009057">
    <property type="entry name" value="Homeodomain-like_sf"/>
</dbReference>
<evidence type="ECO:0000313" key="12">
    <source>
        <dbReference type="EMBL" id="KAK9941889.1"/>
    </source>
</evidence>
<feature type="region of interest" description="Disordered" evidence="9">
    <location>
        <begin position="244"/>
        <end position="266"/>
    </location>
</feature>
<evidence type="ECO:0000256" key="5">
    <source>
        <dbReference type="PROSITE-ProRule" id="PRU00108"/>
    </source>
</evidence>
<accession>A0AAW1XYY8</accession>
<dbReference type="SMART" id="SM00389">
    <property type="entry name" value="HOX"/>
    <property type="match status" value="2"/>
</dbReference>
<feature type="domain" description="UBP-type" evidence="11">
    <location>
        <begin position="143"/>
        <end position="247"/>
    </location>
</feature>
<dbReference type="Pfam" id="PF02148">
    <property type="entry name" value="zf-UBP"/>
    <property type="match status" value="1"/>
</dbReference>
<dbReference type="GO" id="GO:0000981">
    <property type="term" value="F:DNA-binding transcription factor activity, RNA polymerase II-specific"/>
    <property type="evidence" value="ECO:0007669"/>
    <property type="project" value="InterPro"/>
</dbReference>
<feature type="DNA-binding region" description="Homeobox" evidence="5">
    <location>
        <begin position="3"/>
        <end position="62"/>
    </location>
</feature>
<keyword evidence="4 5" id="KW-0539">Nucleus</keyword>
<evidence type="ECO:0000256" key="1">
    <source>
        <dbReference type="ARBA" id="ARBA00004123"/>
    </source>
</evidence>
<dbReference type="GO" id="GO:0008270">
    <property type="term" value="F:zinc ion binding"/>
    <property type="evidence" value="ECO:0007669"/>
    <property type="project" value="UniProtKB-KW"/>
</dbReference>
<keyword evidence="13" id="KW-1185">Reference proteome</keyword>
<dbReference type="Gene3D" id="3.30.40.10">
    <property type="entry name" value="Zinc/RING finger domain, C3HC4 (zinc finger)"/>
    <property type="match status" value="1"/>
</dbReference>
<keyword evidence="6" id="KW-0863">Zinc-finger</keyword>
<dbReference type="AlphaFoldDB" id="A0AAW1XYY8"/>
<evidence type="ECO:0000256" key="6">
    <source>
        <dbReference type="PROSITE-ProRule" id="PRU00502"/>
    </source>
</evidence>
<dbReference type="PROSITE" id="PS00027">
    <property type="entry name" value="HOMEOBOX_1"/>
    <property type="match status" value="1"/>
</dbReference>
<dbReference type="Proteomes" id="UP001457282">
    <property type="component" value="Unassembled WGS sequence"/>
</dbReference>
<dbReference type="EMBL" id="JBEDUW010000002">
    <property type="protein sequence ID" value="KAK9941889.1"/>
    <property type="molecule type" value="Genomic_DNA"/>
</dbReference>
<dbReference type="Pfam" id="PF00046">
    <property type="entry name" value="Homeodomain"/>
    <property type="match status" value="2"/>
</dbReference>
<feature type="DNA-binding region" description="Homeobox" evidence="5">
    <location>
        <begin position="68"/>
        <end position="122"/>
    </location>
</feature>
<feature type="region of interest" description="Disordered" evidence="9">
    <location>
        <begin position="120"/>
        <end position="139"/>
    </location>
</feature>
<gene>
    <name evidence="12" type="ORF">M0R45_007581</name>
</gene>
<dbReference type="SMART" id="SM00290">
    <property type="entry name" value="ZnF_UBP"/>
    <property type="match status" value="1"/>
</dbReference>
<evidence type="ECO:0000259" key="11">
    <source>
        <dbReference type="PROSITE" id="PS50271"/>
    </source>
</evidence>
<dbReference type="CDD" id="cd00086">
    <property type="entry name" value="homeodomain"/>
    <property type="match status" value="2"/>
</dbReference>
<feature type="domain" description="Homeobox" evidence="10">
    <location>
        <begin position="1"/>
        <end position="61"/>
    </location>
</feature>
<dbReference type="Gene3D" id="1.10.10.60">
    <property type="entry name" value="Homeodomain-like"/>
    <property type="match status" value="2"/>
</dbReference>
<evidence type="ECO:0000259" key="10">
    <source>
        <dbReference type="PROSITE" id="PS50071"/>
    </source>
</evidence>
<dbReference type="PROSITE" id="PS50271">
    <property type="entry name" value="ZF_UBP"/>
    <property type="match status" value="1"/>
</dbReference>
<evidence type="ECO:0000256" key="8">
    <source>
        <dbReference type="SAM" id="Coils"/>
    </source>
</evidence>
<dbReference type="InterPro" id="IPR017970">
    <property type="entry name" value="Homeobox_CS"/>
</dbReference>
<keyword evidence="6" id="KW-0479">Metal-binding</keyword>
<dbReference type="InterPro" id="IPR001607">
    <property type="entry name" value="Znf_UBP"/>
</dbReference>
<sequence>MAIKRLRTKWTPIQRETLEKAYSVEKTPSEATKEELSKQLELGYEQVTVWFMNRRAKDRRQGIVAKKSRMTRHQLATLEKTYAAEKNPTVSKREELGKKLGLTEIQVRLWYNKKRFEDQGKEKKEKKKRGTAAKKPRKSAVASSCDHLAFVSSDLTGIPNPDTPCKSYTRCQNPNENWCCLCCKDVFCSVDLMNGHLFQHYKQTNHCLAVSCSDKSIWCYSCNSFLDAQVIPQLRAFSSCSNASREPSSSSRLENLDASKDSSSSSSRLENLDALMVDVTDLISKPCPCPNFHPLDDKSSVDQDKLTLAKKGLQKIFDCGLEALADPQVQEEFLAYSATLLLVDSCPSELKAKLSSFRGNLSEETCAFLQAQHELKVASDLAASITERRFVLRFHHSKYAEVKKQIVASDEKVANLKAMIKRLEASLATEESNRAKIDEVLDTIETGVITARDGLVSDIAQVSALEGTTKAANQLVAQRQSAWEILRNTFTEVHSNLHVGEQLAQPTS</sequence>
<dbReference type="GO" id="GO:0005634">
    <property type="term" value="C:nucleus"/>
    <property type="evidence" value="ECO:0007669"/>
    <property type="project" value="UniProtKB-SubCell"/>
</dbReference>